<dbReference type="InterPro" id="IPR050641">
    <property type="entry name" value="RIFMO-like"/>
</dbReference>
<organism evidence="5 6">
    <name type="scientific">Streptomyces apricus</name>
    <dbReference type="NCBI Taxonomy" id="1828112"/>
    <lineage>
        <taxon>Bacteria</taxon>
        <taxon>Bacillati</taxon>
        <taxon>Actinomycetota</taxon>
        <taxon>Actinomycetes</taxon>
        <taxon>Kitasatosporales</taxon>
        <taxon>Streptomycetaceae</taxon>
        <taxon>Streptomyces</taxon>
    </lineage>
</organism>
<dbReference type="InterPro" id="IPR036188">
    <property type="entry name" value="FAD/NAD-bd_sf"/>
</dbReference>
<keyword evidence="2" id="KW-0285">Flavoprotein</keyword>
<sequence>MLVAAELAAYGVAVVVLEREAATSQRPKATTVHARTVQTLARRGYLPAPSPSRGAGTVRSAFHFAGLPGLDITAPASEPPPLLKRSQADLEGLFERRARARGVRVLREYRMTEVRPRPEGVAVLAHGPQGAVVCEARYVVGADGARGAVREQAGIASDTHPATVSALMGLVRLENPQALQAGWHRTARGWVVAKAGADGERHLRTLRFEPPADRGRPLELEELRAQTSHIMGRDIAMDTPRWLSRFSDYARLARTYRSGRVLLAGDAAHLHFPIGGQGLSTGLLDAVNLAWKLAATVRGSAGAGLLDSYGAERRPAAERVIANVRAQVALMDPQERFDPLRDLIGHLLADERGAAPLAAMISAQDTVLPARTAHPSPWEGRFLPNTALTTPSGPADVIGLLQQGRLLLLLLGDQARAQYEKAARRWAPLLRVVRAEPVAALPGALLVRPDGHVAWACDGGDLEEALARYVRAPEAGPEG</sequence>
<dbReference type="Gene3D" id="3.30.70.2450">
    <property type="match status" value="1"/>
</dbReference>
<dbReference type="Pfam" id="PF21274">
    <property type="entry name" value="Rng_hyd_C"/>
    <property type="match status" value="1"/>
</dbReference>
<dbReference type="GO" id="GO:0071949">
    <property type="term" value="F:FAD binding"/>
    <property type="evidence" value="ECO:0007669"/>
    <property type="project" value="InterPro"/>
</dbReference>
<dbReference type="PANTHER" id="PTHR43004:SF19">
    <property type="entry name" value="BINDING MONOOXYGENASE, PUTATIVE (JCVI)-RELATED"/>
    <property type="match status" value="1"/>
</dbReference>
<evidence type="ECO:0000256" key="1">
    <source>
        <dbReference type="ARBA" id="ARBA00001974"/>
    </source>
</evidence>
<dbReference type="InterPro" id="IPR002938">
    <property type="entry name" value="FAD-bd"/>
</dbReference>
<dbReference type="AlphaFoldDB" id="A0A5A9YZF5"/>
<evidence type="ECO:0000256" key="2">
    <source>
        <dbReference type="ARBA" id="ARBA00022630"/>
    </source>
</evidence>
<dbReference type="GO" id="GO:0016709">
    <property type="term" value="F:oxidoreductase activity, acting on paired donors, with incorporation or reduction of molecular oxygen, NAD(P)H as one donor, and incorporation of one atom of oxygen"/>
    <property type="evidence" value="ECO:0007669"/>
    <property type="project" value="UniProtKB-ARBA"/>
</dbReference>
<dbReference type="Pfam" id="PF01494">
    <property type="entry name" value="FAD_binding_3"/>
    <property type="match status" value="1"/>
</dbReference>
<dbReference type="EMBL" id="VDFC01000181">
    <property type="protein sequence ID" value="KAA0910232.1"/>
    <property type="molecule type" value="Genomic_DNA"/>
</dbReference>
<evidence type="ECO:0000313" key="6">
    <source>
        <dbReference type="Proteomes" id="UP000324965"/>
    </source>
</evidence>
<evidence type="ECO:0000256" key="3">
    <source>
        <dbReference type="ARBA" id="ARBA00022827"/>
    </source>
</evidence>
<evidence type="ECO:0000313" key="5">
    <source>
        <dbReference type="EMBL" id="KAA0910232.1"/>
    </source>
</evidence>
<dbReference type="SUPFAM" id="SSF51905">
    <property type="entry name" value="FAD/NAD(P)-binding domain"/>
    <property type="match status" value="1"/>
</dbReference>
<feature type="domain" description="FAD-binding" evidence="4">
    <location>
        <begin position="2"/>
        <end position="323"/>
    </location>
</feature>
<comment type="cofactor">
    <cofactor evidence="1">
        <name>FAD</name>
        <dbReference type="ChEBI" id="CHEBI:57692"/>
    </cofactor>
</comment>
<keyword evidence="6" id="KW-1185">Reference proteome</keyword>
<dbReference type="Gene3D" id="3.40.30.120">
    <property type="match status" value="1"/>
</dbReference>
<dbReference type="PANTHER" id="PTHR43004">
    <property type="entry name" value="TRK SYSTEM POTASSIUM UPTAKE PROTEIN"/>
    <property type="match status" value="1"/>
</dbReference>
<proteinExistence type="predicted"/>
<reference evidence="5 6" key="1">
    <citation type="submission" date="2019-05" db="EMBL/GenBank/DDBJ databases">
        <authorList>
            <person name="Hariharan J."/>
            <person name="Choudoir M.J."/>
            <person name="Diebold P."/>
            <person name="Panke-Buisse K."/>
            <person name="Buckley D.H."/>
        </authorList>
    </citation>
    <scope>NUCLEOTIDE SEQUENCE [LARGE SCALE GENOMIC DNA]</scope>
    <source>
        <strain evidence="5 6">SUN51</strain>
    </source>
</reference>
<comment type="caution">
    <text evidence="5">The sequence shown here is derived from an EMBL/GenBank/DDBJ whole genome shotgun (WGS) entry which is preliminary data.</text>
</comment>
<evidence type="ECO:0000259" key="4">
    <source>
        <dbReference type="Pfam" id="PF01494"/>
    </source>
</evidence>
<dbReference type="OrthoDB" id="8670884at2"/>
<dbReference type="PRINTS" id="PR00420">
    <property type="entry name" value="RNGMNOXGNASE"/>
</dbReference>
<accession>A0A5A9YZF5</accession>
<protein>
    <recommendedName>
        <fullName evidence="4">FAD-binding domain-containing protein</fullName>
    </recommendedName>
</protein>
<keyword evidence="3" id="KW-0274">FAD</keyword>
<name>A0A5A9YZF5_9ACTN</name>
<gene>
    <name evidence="5" type="ORF">FGF04_39035</name>
</gene>
<dbReference type="Proteomes" id="UP000324965">
    <property type="component" value="Unassembled WGS sequence"/>
</dbReference>
<dbReference type="Gene3D" id="3.50.50.60">
    <property type="entry name" value="FAD/NAD(P)-binding domain"/>
    <property type="match status" value="1"/>
</dbReference>